<dbReference type="SUPFAM" id="SSF52047">
    <property type="entry name" value="RNI-like"/>
    <property type="match status" value="1"/>
</dbReference>
<evidence type="ECO:0000313" key="1">
    <source>
        <dbReference type="EMBL" id="KAF7195810.1"/>
    </source>
</evidence>
<gene>
    <name evidence="1" type="ORF">HII31_02827</name>
</gene>
<protein>
    <submittedName>
        <fullName evidence="1">Uncharacterized protein</fullName>
    </submittedName>
</protein>
<reference evidence="1" key="1">
    <citation type="submission" date="2020-04" db="EMBL/GenBank/DDBJ databases">
        <title>Draft genome resource of the tomato pathogen Pseudocercospora fuligena.</title>
        <authorList>
            <person name="Zaccaron A."/>
        </authorList>
    </citation>
    <scope>NUCLEOTIDE SEQUENCE</scope>
    <source>
        <strain evidence="1">PF001</strain>
    </source>
</reference>
<organism evidence="1 2">
    <name type="scientific">Pseudocercospora fuligena</name>
    <dbReference type="NCBI Taxonomy" id="685502"/>
    <lineage>
        <taxon>Eukaryota</taxon>
        <taxon>Fungi</taxon>
        <taxon>Dikarya</taxon>
        <taxon>Ascomycota</taxon>
        <taxon>Pezizomycotina</taxon>
        <taxon>Dothideomycetes</taxon>
        <taxon>Dothideomycetidae</taxon>
        <taxon>Mycosphaerellales</taxon>
        <taxon>Mycosphaerellaceae</taxon>
        <taxon>Pseudocercospora</taxon>
    </lineage>
</organism>
<dbReference type="AlphaFoldDB" id="A0A8H6RPV8"/>
<proteinExistence type="predicted"/>
<dbReference type="OrthoDB" id="3650219at2759"/>
<dbReference type="InterPro" id="IPR032675">
    <property type="entry name" value="LRR_dom_sf"/>
</dbReference>
<dbReference type="Proteomes" id="UP000660729">
    <property type="component" value="Unassembled WGS sequence"/>
</dbReference>
<name>A0A8H6RPV8_9PEZI</name>
<sequence>MASEQAKDKHYLADELLLQIFSLHQLPSAATIGRERYEVINVPRGAIAQDGPVVNYDDNDLHTGACTHKHDEWKAQLRTLSAITRTNRRFRELASPILYRVYPGQTIANPKSFLRTIKAPQVSDLNAARFVKEIVIDPWDGLNTPKSAQQHVQSLGPQLALVEKLSDAAKQWNDETHVALLLFYCTNAEVLDLTGPGAFHTEGALYTLFQQLRRLGPNTLARNNEEQAAARNMPMDLPMRRVKKLFLHHAEHHYIRKLDGLEPMIRLPAVESVTVYRFWNSAATALQAFQHLEELNIWRCSFKSRDLLAALKLCAELRSLTIISAGCTSVLGRLMPEKDHPDLAKLGKVIREKHKKLRKLRLDDREIDASHPTKLGSFKTGPDLEELALNEACLGCYDSQQRTEPTVEATETATLARMPLVEMLPSSLQSLIIFRANHWWHEAERGPQAGEYARDGLVFRFDAINTKIFDLIQNGRYHMPELQSIHIDTPMAFAHDVEQFGWTCQQIVGDSKLERPSIVADSLMKPAEKRQWEATQQMRASKPSLVLRRVGL</sequence>
<dbReference type="EMBL" id="JABCIY010000036">
    <property type="protein sequence ID" value="KAF7195810.1"/>
    <property type="molecule type" value="Genomic_DNA"/>
</dbReference>
<evidence type="ECO:0000313" key="2">
    <source>
        <dbReference type="Proteomes" id="UP000660729"/>
    </source>
</evidence>
<keyword evidence="2" id="KW-1185">Reference proteome</keyword>
<dbReference type="Gene3D" id="3.80.10.10">
    <property type="entry name" value="Ribonuclease Inhibitor"/>
    <property type="match status" value="1"/>
</dbReference>
<accession>A0A8H6RPV8</accession>
<comment type="caution">
    <text evidence="1">The sequence shown here is derived from an EMBL/GenBank/DDBJ whole genome shotgun (WGS) entry which is preliminary data.</text>
</comment>